<evidence type="ECO:0000256" key="9">
    <source>
        <dbReference type="RuleBase" id="RU365093"/>
    </source>
</evidence>
<evidence type="ECO:0000256" key="3">
    <source>
        <dbReference type="ARBA" id="ARBA00022448"/>
    </source>
</evidence>
<keyword evidence="5 9" id="KW-0997">Cell inner membrane</keyword>
<dbReference type="Pfam" id="PF25994">
    <property type="entry name" value="HH_AprE"/>
    <property type="match status" value="1"/>
</dbReference>
<dbReference type="PRINTS" id="PR01490">
    <property type="entry name" value="RTXTOXIND"/>
</dbReference>
<evidence type="ECO:0000256" key="1">
    <source>
        <dbReference type="ARBA" id="ARBA00004377"/>
    </source>
</evidence>
<evidence type="ECO:0000313" key="12">
    <source>
        <dbReference type="EMBL" id="GLQ07190.1"/>
    </source>
</evidence>
<keyword evidence="7 9" id="KW-1133">Transmembrane helix</keyword>
<dbReference type="InterPro" id="IPR058982">
    <property type="entry name" value="Beta-barrel_AprE"/>
</dbReference>
<feature type="transmembrane region" description="Helical" evidence="9">
    <location>
        <begin position="16"/>
        <end position="36"/>
    </location>
</feature>
<protein>
    <recommendedName>
        <fullName evidence="9">Membrane fusion protein (MFP) family protein</fullName>
    </recommendedName>
</protein>
<name>A0ABQ5U675_9PROT</name>
<keyword evidence="13" id="KW-1185">Reference proteome</keyword>
<dbReference type="InterPro" id="IPR058781">
    <property type="entry name" value="HH_AprE-like"/>
</dbReference>
<reference evidence="12" key="1">
    <citation type="journal article" date="2014" name="Int. J. Syst. Evol. Microbiol.">
        <title>Complete genome of a new Firmicutes species belonging to the dominant human colonic microbiota ('Ruminococcus bicirculans') reveals two chromosomes and a selective capacity to utilize plant glucans.</title>
        <authorList>
            <consortium name="NISC Comparative Sequencing Program"/>
            <person name="Wegmann U."/>
            <person name="Louis P."/>
            <person name="Goesmann A."/>
            <person name="Henrissat B."/>
            <person name="Duncan S.H."/>
            <person name="Flint H.J."/>
        </authorList>
    </citation>
    <scope>NUCLEOTIDE SEQUENCE</scope>
    <source>
        <strain evidence="12">NBRC 103408</strain>
    </source>
</reference>
<evidence type="ECO:0000256" key="6">
    <source>
        <dbReference type="ARBA" id="ARBA00022692"/>
    </source>
</evidence>
<comment type="similarity">
    <text evidence="2 9">Belongs to the membrane fusion protein (MFP) (TC 8.A.1) family.</text>
</comment>
<feature type="domain" description="AprE-like beta-barrel" evidence="11">
    <location>
        <begin position="317"/>
        <end position="405"/>
    </location>
</feature>
<feature type="domain" description="AprE-like long alpha-helical hairpin" evidence="10">
    <location>
        <begin position="94"/>
        <end position="274"/>
    </location>
</feature>
<evidence type="ECO:0000256" key="4">
    <source>
        <dbReference type="ARBA" id="ARBA00022475"/>
    </source>
</evidence>
<organism evidence="12 13">
    <name type="scientific">Sneathiella chinensis</name>
    <dbReference type="NCBI Taxonomy" id="349750"/>
    <lineage>
        <taxon>Bacteria</taxon>
        <taxon>Pseudomonadati</taxon>
        <taxon>Pseudomonadota</taxon>
        <taxon>Alphaproteobacteria</taxon>
        <taxon>Sneathiellales</taxon>
        <taxon>Sneathiellaceae</taxon>
        <taxon>Sneathiella</taxon>
    </lineage>
</organism>
<proteinExistence type="inferred from homology"/>
<evidence type="ECO:0000259" key="10">
    <source>
        <dbReference type="Pfam" id="PF25994"/>
    </source>
</evidence>
<keyword evidence="4 9" id="KW-1003">Cell membrane</keyword>
<sequence>MSRFSGLEKKYPLSSWRLFGLVIIALIAGFLVWVNFAEFEEVAVLSGEVVPQDHVKVVQHLEGGIIQKIHVREGSRVEQGAPLMQLDLAVNAINEEALKIQLESLRIKRARLIAESEGAAPVYPASYLPGIGAVLEAEKKTYASRMAQLEAKRKIMEEIATQKALDVEQLQLKYAALKSDLAVSRRKFAMSRELLDANLTPKIEHLQLEIELTRLEGELKSLKPALPRAEAAAKEARERVREEELGFRRMAFDELGATEREIARLKELLVTAGEQVTRTTIRSPIDGIVKNLRINTVGGIVRPGDAVMDIVPSSDKLVVEARLNPADRGFVRVGQEAMVKLTSYDYFTYGGLKGKVANIAADASSDENGNPYFKVIVETDEVQGPDQGGFLVTPGMQALVDIHTGRKPVIDYLLQPVLKLRHESFRER</sequence>
<dbReference type="PANTHER" id="PTHR30386:SF26">
    <property type="entry name" value="TRANSPORT PROTEIN COMB"/>
    <property type="match status" value="1"/>
</dbReference>
<dbReference type="Gene3D" id="2.40.50.100">
    <property type="match status" value="1"/>
</dbReference>
<evidence type="ECO:0000256" key="8">
    <source>
        <dbReference type="ARBA" id="ARBA00023136"/>
    </source>
</evidence>
<dbReference type="RefSeq" id="WP_169561252.1">
    <property type="nucleotide sequence ID" value="NZ_BSNF01000008.1"/>
</dbReference>
<dbReference type="InterPro" id="IPR010129">
    <property type="entry name" value="T1SS_HlyD"/>
</dbReference>
<evidence type="ECO:0000259" key="11">
    <source>
        <dbReference type="Pfam" id="PF26002"/>
    </source>
</evidence>
<dbReference type="EMBL" id="BSNF01000008">
    <property type="protein sequence ID" value="GLQ07190.1"/>
    <property type="molecule type" value="Genomic_DNA"/>
</dbReference>
<evidence type="ECO:0000256" key="2">
    <source>
        <dbReference type="ARBA" id="ARBA00009477"/>
    </source>
</evidence>
<accession>A0ABQ5U675</accession>
<keyword evidence="6 9" id="KW-0812">Transmembrane</keyword>
<dbReference type="PANTHER" id="PTHR30386">
    <property type="entry name" value="MEMBRANE FUSION SUBUNIT OF EMRAB-TOLC MULTIDRUG EFFLUX PUMP"/>
    <property type="match status" value="1"/>
</dbReference>
<gene>
    <name evidence="12" type="ORF">GCM10007924_24110</name>
</gene>
<dbReference type="InterPro" id="IPR050739">
    <property type="entry name" value="MFP"/>
</dbReference>
<comment type="caution">
    <text evidence="12">The sequence shown here is derived from an EMBL/GenBank/DDBJ whole genome shotgun (WGS) entry which is preliminary data.</text>
</comment>
<dbReference type="NCBIfam" id="TIGR01843">
    <property type="entry name" value="type_I_hlyD"/>
    <property type="match status" value="1"/>
</dbReference>
<comment type="subcellular location">
    <subcellularLocation>
        <location evidence="1 9">Cell inner membrane</location>
        <topology evidence="1 9">Single-pass membrane protein</topology>
    </subcellularLocation>
</comment>
<reference evidence="12" key="2">
    <citation type="submission" date="2023-01" db="EMBL/GenBank/DDBJ databases">
        <title>Draft genome sequence of Sneathiella chinensis strain NBRC 103408.</title>
        <authorList>
            <person name="Sun Q."/>
            <person name="Mori K."/>
        </authorList>
    </citation>
    <scope>NUCLEOTIDE SEQUENCE</scope>
    <source>
        <strain evidence="12">NBRC 103408</strain>
    </source>
</reference>
<evidence type="ECO:0000256" key="7">
    <source>
        <dbReference type="ARBA" id="ARBA00022989"/>
    </source>
</evidence>
<evidence type="ECO:0000313" key="13">
    <source>
        <dbReference type="Proteomes" id="UP001161409"/>
    </source>
</evidence>
<dbReference type="Proteomes" id="UP001161409">
    <property type="component" value="Unassembled WGS sequence"/>
</dbReference>
<dbReference type="Pfam" id="PF26002">
    <property type="entry name" value="Beta-barrel_AprE"/>
    <property type="match status" value="1"/>
</dbReference>
<evidence type="ECO:0000256" key="5">
    <source>
        <dbReference type="ARBA" id="ARBA00022519"/>
    </source>
</evidence>
<keyword evidence="8 9" id="KW-0472">Membrane</keyword>
<keyword evidence="3 9" id="KW-0813">Transport</keyword>
<dbReference type="Gene3D" id="2.40.30.170">
    <property type="match status" value="1"/>
</dbReference>